<dbReference type="RefSeq" id="WP_380082173.1">
    <property type="nucleotide sequence ID" value="NZ_JBHSWD010000001.1"/>
</dbReference>
<reference evidence="3" key="1">
    <citation type="journal article" date="2019" name="Int. J. Syst. Evol. Microbiol.">
        <title>The Global Catalogue of Microorganisms (GCM) 10K type strain sequencing project: providing services to taxonomists for standard genome sequencing and annotation.</title>
        <authorList>
            <consortium name="The Broad Institute Genomics Platform"/>
            <consortium name="The Broad Institute Genome Sequencing Center for Infectious Disease"/>
            <person name="Wu L."/>
            <person name="Ma J."/>
        </authorList>
    </citation>
    <scope>NUCLEOTIDE SEQUENCE [LARGE SCALE GENOMIC DNA]</scope>
    <source>
        <strain evidence="3">CGMCC 1.15772</strain>
    </source>
</reference>
<dbReference type="EMBL" id="JBHSWD010000001">
    <property type="protein sequence ID" value="MFC6591164.1"/>
    <property type="molecule type" value="Genomic_DNA"/>
</dbReference>
<dbReference type="Proteomes" id="UP001596297">
    <property type="component" value="Unassembled WGS sequence"/>
</dbReference>
<comment type="caution">
    <text evidence="2">The sequence shown here is derived from an EMBL/GenBank/DDBJ whole genome shotgun (WGS) entry which is preliminary data.</text>
</comment>
<feature type="transmembrane region" description="Helical" evidence="1">
    <location>
        <begin position="49"/>
        <end position="68"/>
    </location>
</feature>
<evidence type="ECO:0000313" key="2">
    <source>
        <dbReference type="EMBL" id="MFC6591164.1"/>
    </source>
</evidence>
<evidence type="ECO:0000313" key="3">
    <source>
        <dbReference type="Proteomes" id="UP001596297"/>
    </source>
</evidence>
<gene>
    <name evidence="2" type="ORF">ACFP81_03385</name>
</gene>
<keyword evidence="1" id="KW-0472">Membrane</keyword>
<dbReference type="SUPFAM" id="SSF103481">
    <property type="entry name" value="Multidrug resistance efflux transporter EmrE"/>
    <property type="match status" value="1"/>
</dbReference>
<sequence>MLAAALLTLIFRPNLRALTPADWRSALPYGLALGLMNMTFYLALERLPLGLAVTLEFAGPLLLSAWLSRRPREWLWIVLAGLGIVLIAPRNDLGGADPLGMALALLAGGGGRCISW</sequence>
<organism evidence="2 3">
    <name type="scientific">Deinococcus lacus</name>
    <dbReference type="NCBI Taxonomy" id="392561"/>
    <lineage>
        <taxon>Bacteria</taxon>
        <taxon>Thermotogati</taxon>
        <taxon>Deinococcota</taxon>
        <taxon>Deinococci</taxon>
        <taxon>Deinococcales</taxon>
        <taxon>Deinococcaceae</taxon>
        <taxon>Deinococcus</taxon>
    </lineage>
</organism>
<protein>
    <submittedName>
        <fullName evidence="2">DMT family transporter</fullName>
    </submittedName>
</protein>
<keyword evidence="1" id="KW-0812">Transmembrane</keyword>
<keyword evidence="3" id="KW-1185">Reference proteome</keyword>
<dbReference type="InterPro" id="IPR037185">
    <property type="entry name" value="EmrE-like"/>
</dbReference>
<name>A0ABW1YAI4_9DEIO</name>
<feature type="transmembrane region" description="Helical" evidence="1">
    <location>
        <begin position="74"/>
        <end position="91"/>
    </location>
</feature>
<proteinExistence type="predicted"/>
<accession>A0ABW1YAI4</accession>
<evidence type="ECO:0000256" key="1">
    <source>
        <dbReference type="SAM" id="Phobius"/>
    </source>
</evidence>
<keyword evidence="1" id="KW-1133">Transmembrane helix</keyword>